<name>A0ACC2T0S2_9FUNG</name>
<evidence type="ECO:0000313" key="1">
    <source>
        <dbReference type="EMBL" id="KAJ9068111.1"/>
    </source>
</evidence>
<proteinExistence type="predicted"/>
<evidence type="ECO:0000313" key="2">
    <source>
        <dbReference type="Proteomes" id="UP001165960"/>
    </source>
</evidence>
<protein>
    <submittedName>
        <fullName evidence="1">Uncharacterized protein</fullName>
    </submittedName>
</protein>
<dbReference type="EMBL" id="QTSX02003785">
    <property type="protein sequence ID" value="KAJ9068111.1"/>
    <property type="molecule type" value="Genomic_DNA"/>
</dbReference>
<comment type="caution">
    <text evidence="1">The sequence shown here is derived from an EMBL/GenBank/DDBJ whole genome shotgun (WGS) entry which is preliminary data.</text>
</comment>
<reference evidence="1" key="1">
    <citation type="submission" date="2022-04" db="EMBL/GenBank/DDBJ databases">
        <title>Genome of the entomopathogenic fungus Entomophthora muscae.</title>
        <authorList>
            <person name="Elya C."/>
            <person name="Lovett B.R."/>
            <person name="Lee E."/>
            <person name="Macias A.M."/>
            <person name="Hajek A.E."/>
            <person name="De Bivort B.L."/>
            <person name="Kasson M.T."/>
            <person name="De Fine Licht H.H."/>
            <person name="Stajich J.E."/>
        </authorList>
    </citation>
    <scope>NUCLEOTIDE SEQUENCE</scope>
    <source>
        <strain evidence="1">Berkeley</strain>
    </source>
</reference>
<organism evidence="1 2">
    <name type="scientific">Entomophthora muscae</name>
    <dbReference type="NCBI Taxonomy" id="34485"/>
    <lineage>
        <taxon>Eukaryota</taxon>
        <taxon>Fungi</taxon>
        <taxon>Fungi incertae sedis</taxon>
        <taxon>Zoopagomycota</taxon>
        <taxon>Entomophthoromycotina</taxon>
        <taxon>Entomophthoromycetes</taxon>
        <taxon>Entomophthorales</taxon>
        <taxon>Entomophthoraceae</taxon>
        <taxon>Entomophthora</taxon>
    </lineage>
</organism>
<accession>A0ACC2T0S2</accession>
<keyword evidence="2" id="KW-1185">Reference proteome</keyword>
<sequence length="219" mass="25513">MVSHKSAPVDRVEPVYGTNYSVSYLTLRNATTLGISQDLKLPSLNPFLSEENEVIDYDFPRIYNTLFNIPQRILVDQSGEMWVMPVNSSKAVLFISVALPQQITLEDFVKVELFSRIKFESLGEMNYHLSKAGNYYSVEPKEDCLQFKIIGFNKNIGLIVEMILKTMFAPRVGRGEYEMFKFSVRELDWVANFKRRLRGWKTPCWISQSSRSRRRWSML</sequence>
<dbReference type="Proteomes" id="UP001165960">
    <property type="component" value="Unassembled WGS sequence"/>
</dbReference>
<gene>
    <name evidence="1" type="ORF">DSO57_1031934</name>
</gene>